<comment type="caution">
    <text evidence="1">The sequence shown here is derived from an EMBL/GenBank/DDBJ whole genome shotgun (WGS) entry which is preliminary data.</text>
</comment>
<name>A0A0W0GCI0_MONRR</name>
<protein>
    <submittedName>
        <fullName evidence="1">Uncharacterized protein</fullName>
    </submittedName>
</protein>
<gene>
    <name evidence="1" type="ORF">WG66_1188</name>
</gene>
<evidence type="ECO:0000313" key="2">
    <source>
        <dbReference type="Proteomes" id="UP000054988"/>
    </source>
</evidence>
<dbReference type="Proteomes" id="UP000054988">
    <property type="component" value="Unassembled WGS sequence"/>
</dbReference>
<organism evidence="1 2">
    <name type="scientific">Moniliophthora roreri</name>
    <name type="common">Frosty pod rot fungus</name>
    <name type="synonym">Monilia roreri</name>
    <dbReference type="NCBI Taxonomy" id="221103"/>
    <lineage>
        <taxon>Eukaryota</taxon>
        <taxon>Fungi</taxon>
        <taxon>Dikarya</taxon>
        <taxon>Basidiomycota</taxon>
        <taxon>Agaricomycotina</taxon>
        <taxon>Agaricomycetes</taxon>
        <taxon>Agaricomycetidae</taxon>
        <taxon>Agaricales</taxon>
        <taxon>Marasmiineae</taxon>
        <taxon>Marasmiaceae</taxon>
        <taxon>Moniliophthora</taxon>
    </lineage>
</organism>
<sequence length="297" mass="33315">MLPPALVDLTLARFHASRTPCFRRHMQNAALAFKPPPEIVPAIHARRESGIAHRQRRSRLQAGGLTVRKRKEPQNTLAELTKKVEALEEIAAVHEAELQPLAYTEEQLLAIYEDLLSHSGDEGSSAQQEEIGPEELSVYDIFLIESVDQRLSAVMGPTQTESCLRGEHRPLESYRRVLSNVKRMVERTNSVQEATSALVSREVLSKREWESLLRLCLQSQDPHSAELALDLMKETGTEVTETHINTVLECHVEQADHVGFENSLERHVTGNNVSFTLNSSISPECRSAYRGPKTSSH</sequence>
<accession>A0A0W0GCI0</accession>
<proteinExistence type="predicted"/>
<reference evidence="1 2" key="1">
    <citation type="submission" date="2015-12" db="EMBL/GenBank/DDBJ databases">
        <title>Draft genome sequence of Moniliophthora roreri, the causal agent of frosty pod rot of cacao.</title>
        <authorList>
            <person name="Aime M.C."/>
            <person name="Diaz-Valderrama J.R."/>
            <person name="Kijpornyongpan T."/>
            <person name="Phillips-Mora W."/>
        </authorList>
    </citation>
    <scope>NUCLEOTIDE SEQUENCE [LARGE SCALE GENOMIC DNA]</scope>
    <source>
        <strain evidence="1 2">MCA 2952</strain>
    </source>
</reference>
<dbReference type="EMBL" id="LATX01000442">
    <property type="protein sequence ID" value="KTB46232.1"/>
    <property type="molecule type" value="Genomic_DNA"/>
</dbReference>
<evidence type="ECO:0000313" key="1">
    <source>
        <dbReference type="EMBL" id="KTB46232.1"/>
    </source>
</evidence>
<dbReference type="AlphaFoldDB" id="A0A0W0GCI0"/>